<proteinExistence type="predicted"/>
<keyword evidence="8" id="KW-0902">Two-component regulatory system</keyword>
<comment type="caution">
    <text evidence="12">The sequence shown here is derived from an EMBL/GenBank/DDBJ whole genome shotgun (WGS) entry which is preliminary data.</text>
</comment>
<dbReference type="PROSITE" id="PS50109">
    <property type="entry name" value="HIS_KIN"/>
    <property type="match status" value="1"/>
</dbReference>
<dbReference type="Gene3D" id="1.25.40.10">
    <property type="entry name" value="Tetratricopeptide repeat domain"/>
    <property type="match status" value="1"/>
</dbReference>
<evidence type="ECO:0000256" key="8">
    <source>
        <dbReference type="ARBA" id="ARBA00023012"/>
    </source>
</evidence>
<dbReference type="InterPro" id="IPR003594">
    <property type="entry name" value="HATPase_dom"/>
</dbReference>
<keyword evidence="13" id="KW-1185">Reference proteome</keyword>
<keyword evidence="4" id="KW-0808">Transferase</keyword>
<keyword evidence="10" id="KW-0812">Transmembrane</keyword>
<dbReference type="SUPFAM" id="SSF55874">
    <property type="entry name" value="ATPase domain of HSP90 chaperone/DNA topoisomerase II/histidine kinase"/>
    <property type="match status" value="1"/>
</dbReference>
<keyword evidence="5" id="KW-0547">Nucleotide-binding</keyword>
<dbReference type="GO" id="GO:0016301">
    <property type="term" value="F:kinase activity"/>
    <property type="evidence" value="ECO:0007669"/>
    <property type="project" value="UniProtKB-KW"/>
</dbReference>
<evidence type="ECO:0000256" key="5">
    <source>
        <dbReference type="ARBA" id="ARBA00022741"/>
    </source>
</evidence>
<keyword evidence="3" id="KW-0597">Phosphoprotein</keyword>
<feature type="coiled-coil region" evidence="9">
    <location>
        <begin position="397"/>
        <end position="424"/>
    </location>
</feature>
<evidence type="ECO:0000313" key="13">
    <source>
        <dbReference type="Proteomes" id="UP000670776"/>
    </source>
</evidence>
<keyword evidence="7" id="KW-0067">ATP-binding</keyword>
<evidence type="ECO:0000313" key="12">
    <source>
        <dbReference type="EMBL" id="MBP0904412.1"/>
    </source>
</evidence>
<organism evidence="12 13">
    <name type="scientific">Mariniflexile gromovii</name>
    <dbReference type="NCBI Taxonomy" id="362523"/>
    <lineage>
        <taxon>Bacteria</taxon>
        <taxon>Pseudomonadati</taxon>
        <taxon>Bacteroidota</taxon>
        <taxon>Flavobacteriia</taxon>
        <taxon>Flavobacteriales</taxon>
        <taxon>Flavobacteriaceae</taxon>
        <taxon>Mariniflexile</taxon>
    </lineage>
</organism>
<dbReference type="EMBL" id="JAGJCB010000010">
    <property type="protein sequence ID" value="MBP0904412.1"/>
    <property type="molecule type" value="Genomic_DNA"/>
</dbReference>
<dbReference type="InterPro" id="IPR050482">
    <property type="entry name" value="Sensor_HK_TwoCompSys"/>
</dbReference>
<dbReference type="InterPro" id="IPR005467">
    <property type="entry name" value="His_kinase_dom"/>
</dbReference>
<dbReference type="Proteomes" id="UP000670776">
    <property type="component" value="Unassembled WGS sequence"/>
</dbReference>
<dbReference type="InterPro" id="IPR011990">
    <property type="entry name" value="TPR-like_helical_dom_sf"/>
</dbReference>
<dbReference type="PANTHER" id="PTHR24421:SF10">
    <property type="entry name" value="NITRATE_NITRITE SENSOR PROTEIN NARQ"/>
    <property type="match status" value="1"/>
</dbReference>
<dbReference type="CDD" id="cd16917">
    <property type="entry name" value="HATPase_UhpB-NarQ-NarX-like"/>
    <property type="match status" value="1"/>
</dbReference>
<evidence type="ECO:0000256" key="6">
    <source>
        <dbReference type="ARBA" id="ARBA00022777"/>
    </source>
</evidence>
<reference evidence="12 13" key="1">
    <citation type="submission" date="2021-04" db="EMBL/GenBank/DDBJ databases">
        <title>Mariniflexile gromovii gen. nov., sp. nov., a gliding bacterium isolated from the sea urchin Strongylocentrotus intermedius.</title>
        <authorList>
            <person name="Ko S."/>
            <person name="Le V."/>
            <person name="Ahn C.-Y."/>
            <person name="Oh H.-M."/>
        </authorList>
    </citation>
    <scope>NUCLEOTIDE SEQUENCE [LARGE SCALE GENOMIC DNA]</scope>
    <source>
        <strain evidence="12 13">KCTC 12570</strain>
    </source>
</reference>
<comment type="catalytic activity">
    <reaction evidence="1">
        <text>ATP + protein L-histidine = ADP + protein N-phospho-L-histidine.</text>
        <dbReference type="EC" id="2.7.13.3"/>
    </reaction>
</comment>
<dbReference type="PANTHER" id="PTHR24421">
    <property type="entry name" value="NITRATE/NITRITE SENSOR PROTEIN NARX-RELATED"/>
    <property type="match status" value="1"/>
</dbReference>
<keyword evidence="9" id="KW-0175">Coiled coil</keyword>
<dbReference type="InterPro" id="IPR011712">
    <property type="entry name" value="Sig_transdc_His_kin_sub3_dim/P"/>
</dbReference>
<dbReference type="RefSeq" id="WP_209655302.1">
    <property type="nucleotide sequence ID" value="NZ_JAGJCB010000010.1"/>
</dbReference>
<evidence type="ECO:0000256" key="1">
    <source>
        <dbReference type="ARBA" id="ARBA00000085"/>
    </source>
</evidence>
<dbReference type="SMART" id="SM00387">
    <property type="entry name" value="HATPase_c"/>
    <property type="match status" value="1"/>
</dbReference>
<dbReference type="Pfam" id="PF07730">
    <property type="entry name" value="HisKA_3"/>
    <property type="match status" value="1"/>
</dbReference>
<feature type="domain" description="Histidine kinase" evidence="11">
    <location>
        <begin position="525"/>
        <end position="611"/>
    </location>
</feature>
<feature type="transmembrane region" description="Helical" evidence="10">
    <location>
        <begin position="365"/>
        <end position="385"/>
    </location>
</feature>
<name>A0ABS4BUY8_9FLAO</name>
<accession>A0ABS4BUY8</accession>
<dbReference type="InterPro" id="IPR036890">
    <property type="entry name" value="HATPase_C_sf"/>
</dbReference>
<sequence>MKYFTFIGFLLCYQISISQHDSINATLLSNKVYENEKRFENCTNKACQIKESFLNAEYFLEEDDIFSSQNWLDKTKNLISLKEVDTTTVFVHSLQSELFYYNGLHQFAINEADKALITAHKLKDSLLISNGYFFKGINLMELNKLNEAEKFLWKSRNFQPKNVQKTYLRSSILNEHIYNNIAQLKQHLKQTDSAIFYNTKAYWYAKKSHSKRGIPNTEQTFAQIYLEQNDTENALLYLNKSILSAQKSNYFDVVLVNYGLMLHCYLNNEEKTNLWFQKALDLINEKKINITYQTYFYEIAIKAFKKSNQVKNLTFAQDKLIRINEDISLINNSYIQNITKKYFENENKLLKQELDLIKNQREKQIYFIASVGLIIFSLGIWFFFIQKQKIKNKEIITLQQQKEIAKLEALMDGEEKERMRLAQDLHDGINGDLSYIKYHLSSIEYESLSNENKTLFDKSIDMIDYSCDQVRNISHNLSPTTINDFGLITSLKNYCNKLEGFHPIKINFQHFGNDIKLSKNIETVIYRIIQELVNNIIKHADASEAVVQINSYDDNLFITVEDNGKGFESSQKNAGIGLKNIASRIAFLNATLEEEHNANGTTFTINIDLNNIPKT</sequence>
<evidence type="ECO:0000256" key="7">
    <source>
        <dbReference type="ARBA" id="ARBA00022840"/>
    </source>
</evidence>
<keyword evidence="6 12" id="KW-0418">Kinase</keyword>
<dbReference type="SUPFAM" id="SSF48452">
    <property type="entry name" value="TPR-like"/>
    <property type="match status" value="1"/>
</dbReference>
<evidence type="ECO:0000256" key="9">
    <source>
        <dbReference type="SAM" id="Coils"/>
    </source>
</evidence>
<dbReference type="Gene3D" id="3.30.565.10">
    <property type="entry name" value="Histidine kinase-like ATPase, C-terminal domain"/>
    <property type="match status" value="1"/>
</dbReference>
<protein>
    <recommendedName>
        <fullName evidence="2">histidine kinase</fullName>
        <ecNumber evidence="2">2.7.13.3</ecNumber>
    </recommendedName>
</protein>
<evidence type="ECO:0000256" key="10">
    <source>
        <dbReference type="SAM" id="Phobius"/>
    </source>
</evidence>
<evidence type="ECO:0000256" key="4">
    <source>
        <dbReference type="ARBA" id="ARBA00022679"/>
    </source>
</evidence>
<dbReference type="EC" id="2.7.13.3" evidence="2"/>
<dbReference type="Gene3D" id="1.20.5.1930">
    <property type="match status" value="1"/>
</dbReference>
<gene>
    <name evidence="12" type="ORF">J8H85_11290</name>
</gene>
<evidence type="ECO:0000259" key="11">
    <source>
        <dbReference type="PROSITE" id="PS50109"/>
    </source>
</evidence>
<evidence type="ECO:0000256" key="3">
    <source>
        <dbReference type="ARBA" id="ARBA00022553"/>
    </source>
</evidence>
<keyword evidence="10" id="KW-1133">Transmembrane helix</keyword>
<keyword evidence="10" id="KW-0472">Membrane</keyword>
<dbReference type="Pfam" id="PF02518">
    <property type="entry name" value="HATPase_c"/>
    <property type="match status" value="1"/>
</dbReference>
<evidence type="ECO:0000256" key="2">
    <source>
        <dbReference type="ARBA" id="ARBA00012438"/>
    </source>
</evidence>